<protein>
    <submittedName>
        <fullName evidence="3">Uncharacterized protein</fullName>
    </submittedName>
</protein>
<accession>A0A4R6VJS8</accession>
<sequence length="223" mass="24616">MAKLLAPTALSMLLLAGALTAPAFATTSDNSSTANSEVTSQFGTADPTDDQIIIPPNENAQERAADYDNLEPQRDLSILPSEVAKMRDLLMNAARSGDIENFRPILDAQPNVPSLSFGEVDNPIQFLRESSNDGEGLELMGIMLELLEAPYAVQDLGEGEPKMFVWPAYATHNLQDLSNQELVEVYKLVSHLDVEEMRLYGGWYFFRVGIDKNGVWRFFVAGD</sequence>
<dbReference type="EMBL" id="SNYR01000002">
    <property type="protein sequence ID" value="TDQ63889.1"/>
    <property type="molecule type" value="Genomic_DNA"/>
</dbReference>
<dbReference type="AlphaFoldDB" id="A0A4R6VJS8"/>
<evidence type="ECO:0000313" key="4">
    <source>
        <dbReference type="Proteomes" id="UP000295391"/>
    </source>
</evidence>
<dbReference type="RefSeq" id="WP_133572539.1">
    <property type="nucleotide sequence ID" value="NZ_SNYR01000002.1"/>
</dbReference>
<gene>
    <name evidence="3" type="ORF">ATL17_1898</name>
</gene>
<feature type="compositionally biased region" description="Low complexity" evidence="1">
    <location>
        <begin position="26"/>
        <end position="36"/>
    </location>
</feature>
<comment type="caution">
    <text evidence="3">The sequence shown here is derived from an EMBL/GenBank/DDBJ whole genome shotgun (WGS) entry which is preliminary data.</text>
</comment>
<reference evidence="3 4" key="1">
    <citation type="submission" date="2019-03" db="EMBL/GenBank/DDBJ databases">
        <title>Genomic Encyclopedia of Type Strains, Phase III (KMG-III): the genomes of soil and plant-associated and newly described type strains.</title>
        <authorList>
            <person name="Whitman W."/>
        </authorList>
    </citation>
    <scope>NUCLEOTIDE SEQUENCE [LARGE SCALE GENOMIC DNA]</scope>
    <source>
        <strain evidence="3 4">CGMCC 1.7002</strain>
    </source>
</reference>
<feature type="region of interest" description="Disordered" evidence="1">
    <location>
        <begin position="26"/>
        <end position="50"/>
    </location>
</feature>
<name>A0A4R6VJS8_9HYPH</name>
<proteinExistence type="predicted"/>
<evidence type="ECO:0000256" key="1">
    <source>
        <dbReference type="SAM" id="MobiDB-lite"/>
    </source>
</evidence>
<evidence type="ECO:0000256" key="2">
    <source>
        <dbReference type="SAM" id="SignalP"/>
    </source>
</evidence>
<dbReference type="Proteomes" id="UP000295391">
    <property type="component" value="Unassembled WGS sequence"/>
</dbReference>
<feature type="chain" id="PRO_5020476470" evidence="2">
    <location>
        <begin position="26"/>
        <end position="223"/>
    </location>
</feature>
<keyword evidence="4" id="KW-1185">Reference proteome</keyword>
<keyword evidence="2" id="KW-0732">Signal</keyword>
<organism evidence="3 4">
    <name type="scientific">Maritalea mobilis</name>
    <dbReference type="NCBI Taxonomy" id="483324"/>
    <lineage>
        <taxon>Bacteria</taxon>
        <taxon>Pseudomonadati</taxon>
        <taxon>Pseudomonadota</taxon>
        <taxon>Alphaproteobacteria</taxon>
        <taxon>Hyphomicrobiales</taxon>
        <taxon>Devosiaceae</taxon>
        <taxon>Maritalea</taxon>
    </lineage>
</organism>
<evidence type="ECO:0000313" key="3">
    <source>
        <dbReference type="EMBL" id="TDQ63889.1"/>
    </source>
</evidence>
<dbReference type="OrthoDB" id="9809589at2"/>
<feature type="signal peptide" evidence="2">
    <location>
        <begin position="1"/>
        <end position="25"/>
    </location>
</feature>